<comment type="caution">
    <text evidence="1">The sequence shown here is derived from an EMBL/GenBank/DDBJ whole genome shotgun (WGS) entry which is preliminary data.</text>
</comment>
<name>A0A9X0MKD8_BACCE</name>
<organism evidence="1 2">
    <name type="scientific">Bacillus cereus</name>
    <dbReference type="NCBI Taxonomy" id="1396"/>
    <lineage>
        <taxon>Bacteria</taxon>
        <taxon>Bacillati</taxon>
        <taxon>Bacillota</taxon>
        <taxon>Bacilli</taxon>
        <taxon>Bacillales</taxon>
        <taxon>Bacillaceae</taxon>
        <taxon>Bacillus</taxon>
        <taxon>Bacillus cereus group</taxon>
    </lineage>
</organism>
<dbReference type="Proteomes" id="UP000075476">
    <property type="component" value="Unassembled WGS sequence"/>
</dbReference>
<evidence type="ECO:0000313" key="1">
    <source>
        <dbReference type="EMBL" id="KXY51339.1"/>
    </source>
</evidence>
<proteinExistence type="predicted"/>
<gene>
    <name evidence="1" type="ORF">AT268_33200</name>
</gene>
<dbReference type="RefSeq" id="WP_061662674.1">
    <property type="nucleotide sequence ID" value="NZ_LOMO01000001.1"/>
</dbReference>
<accession>A0A9X0MKD8</accession>
<dbReference type="AlphaFoldDB" id="A0A9X0MKD8"/>
<dbReference type="EMBL" id="LOMO01000001">
    <property type="protein sequence ID" value="KXY51339.1"/>
    <property type="molecule type" value="Genomic_DNA"/>
</dbReference>
<evidence type="ECO:0000313" key="2">
    <source>
        <dbReference type="Proteomes" id="UP000075476"/>
    </source>
</evidence>
<protein>
    <submittedName>
        <fullName evidence="1">Uncharacterized protein</fullName>
    </submittedName>
</protein>
<reference evidence="1 2" key="1">
    <citation type="submission" date="2015-12" db="EMBL/GenBank/DDBJ databases">
        <title>Bacillus cereus Group isolate.</title>
        <authorList>
            <person name="Kovac J."/>
        </authorList>
    </citation>
    <scope>NUCLEOTIDE SEQUENCE [LARGE SCALE GENOMIC DNA]</scope>
    <source>
        <strain evidence="1 2">FSL K6-0073</strain>
    </source>
</reference>
<sequence>MELQKHEWVIVRDAEERGLVVAMTSEITQIRTELNKELSTYFSEKCSDFPGVFQEEICEDVLESVNEYIEDNKIKKYPYKLDFPFTVGSQEYLVPIGENIELVVVAFDEYHGDGEYSKFLKINFFVMNEKASKEDVDKLIAFINEYLAPFYKEKKENVQ</sequence>